<dbReference type="EMBL" id="NBSK02000005">
    <property type="protein sequence ID" value="KAJ0206444.1"/>
    <property type="molecule type" value="Genomic_DNA"/>
</dbReference>
<accession>A0A9R1VJF0</accession>
<organism evidence="1 2">
    <name type="scientific">Lactuca sativa</name>
    <name type="common">Garden lettuce</name>
    <dbReference type="NCBI Taxonomy" id="4236"/>
    <lineage>
        <taxon>Eukaryota</taxon>
        <taxon>Viridiplantae</taxon>
        <taxon>Streptophyta</taxon>
        <taxon>Embryophyta</taxon>
        <taxon>Tracheophyta</taxon>
        <taxon>Spermatophyta</taxon>
        <taxon>Magnoliopsida</taxon>
        <taxon>eudicotyledons</taxon>
        <taxon>Gunneridae</taxon>
        <taxon>Pentapetalae</taxon>
        <taxon>asterids</taxon>
        <taxon>campanulids</taxon>
        <taxon>Asterales</taxon>
        <taxon>Asteraceae</taxon>
        <taxon>Cichorioideae</taxon>
        <taxon>Cichorieae</taxon>
        <taxon>Lactucinae</taxon>
        <taxon>Lactuca</taxon>
    </lineage>
</organism>
<keyword evidence="2" id="KW-1185">Reference proteome</keyword>
<comment type="caution">
    <text evidence="1">The sequence shown here is derived from an EMBL/GenBank/DDBJ whole genome shotgun (WGS) entry which is preliminary data.</text>
</comment>
<reference evidence="1 2" key="1">
    <citation type="journal article" date="2017" name="Nat. Commun.">
        <title>Genome assembly with in vitro proximity ligation data and whole-genome triplication in lettuce.</title>
        <authorList>
            <person name="Reyes-Chin-Wo S."/>
            <person name="Wang Z."/>
            <person name="Yang X."/>
            <person name="Kozik A."/>
            <person name="Arikit S."/>
            <person name="Song C."/>
            <person name="Xia L."/>
            <person name="Froenicke L."/>
            <person name="Lavelle D.O."/>
            <person name="Truco M.J."/>
            <person name="Xia R."/>
            <person name="Zhu S."/>
            <person name="Xu C."/>
            <person name="Xu H."/>
            <person name="Xu X."/>
            <person name="Cox K."/>
            <person name="Korf I."/>
            <person name="Meyers B.C."/>
            <person name="Michelmore R.W."/>
        </authorList>
    </citation>
    <scope>NUCLEOTIDE SEQUENCE [LARGE SCALE GENOMIC DNA]</scope>
    <source>
        <strain evidence="2">cv. Salinas</strain>
        <tissue evidence="1">Seedlings</tissue>
    </source>
</reference>
<gene>
    <name evidence="1" type="ORF">LSAT_V11C500253560</name>
</gene>
<dbReference type="AlphaFoldDB" id="A0A9R1VJF0"/>
<protein>
    <submittedName>
        <fullName evidence="1">Uncharacterized protein</fullName>
    </submittedName>
</protein>
<evidence type="ECO:0000313" key="2">
    <source>
        <dbReference type="Proteomes" id="UP000235145"/>
    </source>
</evidence>
<dbReference type="Proteomes" id="UP000235145">
    <property type="component" value="Unassembled WGS sequence"/>
</dbReference>
<name>A0A9R1VJF0_LACSA</name>
<evidence type="ECO:0000313" key="1">
    <source>
        <dbReference type="EMBL" id="KAJ0206444.1"/>
    </source>
</evidence>
<sequence length="123" mass="14009">MLRSLTLPFLAPQPLIAFNQIGTTTIFTLSQIPIRTWGSSEGTTTARYVFVEMSMLMKSLFFDLGSVMMEIYVGEVVEGGKEFEGDREEIGICGCHGNIWFLVSTLWNHTLEYFIMQFYIETS</sequence>
<proteinExistence type="predicted"/>